<protein>
    <submittedName>
        <fullName evidence="2">Uncharacterized protein</fullName>
    </submittedName>
</protein>
<feature type="transmembrane region" description="Helical" evidence="1">
    <location>
        <begin position="74"/>
        <end position="91"/>
    </location>
</feature>
<keyword evidence="3" id="KW-1185">Reference proteome</keyword>
<reference evidence="2 3" key="1">
    <citation type="submission" date="2021-01" db="EMBL/GenBank/DDBJ databases">
        <title>Whole genome shotgun sequence of Catellatospora chokoriensis NBRC 107358.</title>
        <authorList>
            <person name="Komaki H."/>
            <person name="Tamura T."/>
        </authorList>
    </citation>
    <scope>NUCLEOTIDE SEQUENCE [LARGE SCALE GENOMIC DNA]</scope>
    <source>
        <strain evidence="2 3">NBRC 107358</strain>
    </source>
</reference>
<evidence type="ECO:0000313" key="2">
    <source>
        <dbReference type="EMBL" id="GIF88551.1"/>
    </source>
</evidence>
<proteinExistence type="predicted"/>
<dbReference type="EMBL" id="BONG01000009">
    <property type="protein sequence ID" value="GIF88551.1"/>
    <property type="molecule type" value="Genomic_DNA"/>
</dbReference>
<feature type="transmembrane region" description="Helical" evidence="1">
    <location>
        <begin position="47"/>
        <end position="68"/>
    </location>
</feature>
<organism evidence="2 3">
    <name type="scientific">Catellatospora chokoriensis</name>
    <dbReference type="NCBI Taxonomy" id="310353"/>
    <lineage>
        <taxon>Bacteria</taxon>
        <taxon>Bacillati</taxon>
        <taxon>Actinomycetota</taxon>
        <taxon>Actinomycetes</taxon>
        <taxon>Micromonosporales</taxon>
        <taxon>Micromonosporaceae</taxon>
        <taxon>Catellatospora</taxon>
    </lineage>
</organism>
<dbReference type="RefSeq" id="WP_191840821.1">
    <property type="nucleotide sequence ID" value="NZ_BAAALB010000013.1"/>
</dbReference>
<name>A0A8J3JP50_9ACTN</name>
<accession>A0A8J3JP50</accession>
<keyword evidence="1" id="KW-1133">Transmembrane helix</keyword>
<dbReference type="AlphaFoldDB" id="A0A8J3JP50"/>
<dbReference type="Proteomes" id="UP000619293">
    <property type="component" value="Unassembled WGS sequence"/>
</dbReference>
<comment type="caution">
    <text evidence="2">The sequence shown here is derived from an EMBL/GenBank/DDBJ whole genome shotgun (WGS) entry which is preliminary data.</text>
</comment>
<evidence type="ECO:0000313" key="3">
    <source>
        <dbReference type="Proteomes" id="UP000619293"/>
    </source>
</evidence>
<keyword evidence="1" id="KW-0812">Transmembrane</keyword>
<keyword evidence="1" id="KW-0472">Membrane</keyword>
<sequence>MSQHREHDDFVDGDVDEGATLGDLLGGFSRPEGPVAARPPRPKATRWLSLFGFAVAWTAAGWLTLQVFSLSMPLPLVFAVALTVVGVWRMARSLKAPLPPRRAGRTVADDQSEVTDGLRLAVARWETILEWSHTDAARFQRRVQPRLAEVVDERLRQRHGVNRATEPERARRLLGDPLWTLLTVPAKRPPSPRELDVIVNALEKL</sequence>
<gene>
    <name evidence="2" type="ORF">Cch02nite_19950</name>
</gene>
<evidence type="ECO:0000256" key="1">
    <source>
        <dbReference type="SAM" id="Phobius"/>
    </source>
</evidence>